<dbReference type="Proteomes" id="UP000887540">
    <property type="component" value="Unplaced"/>
</dbReference>
<proteinExistence type="predicted"/>
<dbReference type="AlphaFoldDB" id="A0A914DZZ4"/>
<sequence length="66" mass="7522">MVNQAFQLTFSLLAFGKTVRKDEVERKIHEAKVEKLVLRAKLGIDDAIKVLERIQPDWLVDGVSTN</sequence>
<organism evidence="1 2">
    <name type="scientific">Acrobeloides nanus</name>
    <dbReference type="NCBI Taxonomy" id="290746"/>
    <lineage>
        <taxon>Eukaryota</taxon>
        <taxon>Metazoa</taxon>
        <taxon>Ecdysozoa</taxon>
        <taxon>Nematoda</taxon>
        <taxon>Chromadorea</taxon>
        <taxon>Rhabditida</taxon>
        <taxon>Tylenchina</taxon>
        <taxon>Cephalobomorpha</taxon>
        <taxon>Cephaloboidea</taxon>
        <taxon>Cephalobidae</taxon>
        <taxon>Acrobeloides</taxon>
    </lineage>
</organism>
<evidence type="ECO:0000313" key="2">
    <source>
        <dbReference type="WBParaSite" id="ACRNAN_scaffold4734.g28036.t1"/>
    </source>
</evidence>
<accession>A0A914DZZ4</accession>
<reference evidence="2" key="1">
    <citation type="submission" date="2022-11" db="UniProtKB">
        <authorList>
            <consortium name="WormBaseParasite"/>
        </authorList>
    </citation>
    <scope>IDENTIFICATION</scope>
</reference>
<protein>
    <submittedName>
        <fullName evidence="2">Uncharacterized protein</fullName>
    </submittedName>
</protein>
<name>A0A914DZZ4_9BILA</name>
<keyword evidence="1" id="KW-1185">Reference proteome</keyword>
<dbReference type="WBParaSite" id="ACRNAN_scaffold4734.g28036.t1">
    <property type="protein sequence ID" value="ACRNAN_scaffold4734.g28036.t1"/>
    <property type="gene ID" value="ACRNAN_scaffold4734.g28036"/>
</dbReference>
<evidence type="ECO:0000313" key="1">
    <source>
        <dbReference type="Proteomes" id="UP000887540"/>
    </source>
</evidence>